<dbReference type="GeneID" id="35596419"/>
<organism evidence="3 4">
    <name type="scientific">Ramularia collo-cygni</name>
    <dbReference type="NCBI Taxonomy" id="112498"/>
    <lineage>
        <taxon>Eukaryota</taxon>
        <taxon>Fungi</taxon>
        <taxon>Dikarya</taxon>
        <taxon>Ascomycota</taxon>
        <taxon>Pezizomycotina</taxon>
        <taxon>Dothideomycetes</taxon>
        <taxon>Dothideomycetidae</taxon>
        <taxon>Mycosphaerellales</taxon>
        <taxon>Mycosphaerellaceae</taxon>
        <taxon>Ramularia</taxon>
    </lineage>
</organism>
<gene>
    <name evidence="3" type="ORF">RCC_01116</name>
</gene>
<accession>A0A2D3URV2</accession>
<dbReference type="AlphaFoldDB" id="A0A2D3URV2"/>
<keyword evidence="4" id="KW-1185">Reference proteome</keyword>
<name>A0A2D3URV2_9PEZI</name>
<feature type="region of interest" description="Disordered" evidence="1">
    <location>
        <begin position="245"/>
        <end position="282"/>
    </location>
</feature>
<evidence type="ECO:0000313" key="3">
    <source>
        <dbReference type="EMBL" id="CZT15250.1"/>
    </source>
</evidence>
<evidence type="ECO:0000256" key="2">
    <source>
        <dbReference type="SAM" id="SignalP"/>
    </source>
</evidence>
<evidence type="ECO:0000313" key="4">
    <source>
        <dbReference type="Proteomes" id="UP000225277"/>
    </source>
</evidence>
<evidence type="ECO:0000256" key="1">
    <source>
        <dbReference type="SAM" id="MobiDB-lite"/>
    </source>
</evidence>
<dbReference type="RefSeq" id="XP_023622147.1">
    <property type="nucleotide sequence ID" value="XM_023766379.1"/>
</dbReference>
<reference evidence="3 4" key="1">
    <citation type="submission" date="2016-03" db="EMBL/GenBank/DDBJ databases">
        <authorList>
            <person name="Ploux O."/>
        </authorList>
    </citation>
    <scope>NUCLEOTIDE SEQUENCE [LARGE SCALE GENOMIC DNA]</scope>
    <source>
        <strain evidence="3 4">URUG2</strain>
    </source>
</reference>
<sequence>MQFIKCLGISTVLYSLASATSCTSDLAIPWTFGSGSDDSASAAGAELRAEGEANALGLIGKRESGDLDCTFAEICLVDTDNMLFCMDANTGDFHDISGGTGNVYTGETTTQAGEDETTADDETPSSTASGPGSISTAKSGNAGACTSDVAIPVPLGMGASGSQANCAAVEAVGTSSCDSKRASSELECTSGEMCILYGATLLMCYKSATGDYRDEHGGKGNEYSGKYTASNGEVQTVTGTMLPALPTAGASKDAGEATSTSTTTSVGGSGNSDSSAPQKSAVASQQSTGATVKGGTCGVLLAVAMSVLVAAVRLTAGW</sequence>
<feature type="chain" id="PRO_5013756873" evidence="2">
    <location>
        <begin position="20"/>
        <end position="318"/>
    </location>
</feature>
<dbReference type="Proteomes" id="UP000225277">
    <property type="component" value="Unassembled WGS sequence"/>
</dbReference>
<feature type="region of interest" description="Disordered" evidence="1">
    <location>
        <begin position="102"/>
        <end position="142"/>
    </location>
</feature>
<keyword evidence="2" id="KW-0732">Signal</keyword>
<dbReference type="OrthoDB" id="4766847at2759"/>
<feature type="compositionally biased region" description="Low complexity" evidence="1">
    <location>
        <begin position="258"/>
        <end position="275"/>
    </location>
</feature>
<feature type="compositionally biased region" description="Acidic residues" evidence="1">
    <location>
        <begin position="113"/>
        <end position="123"/>
    </location>
</feature>
<feature type="compositionally biased region" description="Polar residues" evidence="1">
    <location>
        <begin position="102"/>
        <end position="112"/>
    </location>
</feature>
<dbReference type="EMBL" id="FJUY01000001">
    <property type="protein sequence ID" value="CZT15250.1"/>
    <property type="molecule type" value="Genomic_DNA"/>
</dbReference>
<protein>
    <submittedName>
        <fullName evidence="3">Uncharacterized protein</fullName>
    </submittedName>
</protein>
<dbReference type="PROSITE" id="PS51257">
    <property type="entry name" value="PROKAR_LIPOPROTEIN"/>
    <property type="match status" value="1"/>
</dbReference>
<feature type="signal peptide" evidence="2">
    <location>
        <begin position="1"/>
        <end position="19"/>
    </location>
</feature>
<feature type="compositionally biased region" description="Polar residues" evidence="1">
    <location>
        <begin position="124"/>
        <end position="139"/>
    </location>
</feature>
<proteinExistence type="predicted"/>